<dbReference type="STRING" id="1184609.KILIM_011_00250"/>
<dbReference type="Pfam" id="PF19700">
    <property type="entry name" value="DUF6198"/>
    <property type="match status" value="1"/>
</dbReference>
<feature type="transmembrane region" description="Helical" evidence="2">
    <location>
        <begin position="49"/>
        <end position="67"/>
    </location>
</feature>
<reference evidence="3 4" key="1">
    <citation type="submission" date="2012-08" db="EMBL/GenBank/DDBJ databases">
        <title>Whole genome shotgun sequence of Kineosphaera limosa NBRC 100340.</title>
        <authorList>
            <person name="Yoshida I."/>
            <person name="Isaki S."/>
            <person name="Hosoyama A."/>
            <person name="Tsuchikane K."/>
            <person name="Katsumata H."/>
            <person name="Ando Y."/>
            <person name="Ohji S."/>
            <person name="Hamada M."/>
            <person name="Tamura T."/>
            <person name="Yamazoe A."/>
            <person name="Yamazaki S."/>
            <person name="Fujita N."/>
        </authorList>
    </citation>
    <scope>NUCLEOTIDE SEQUENCE [LARGE SCALE GENOMIC DNA]</scope>
    <source>
        <strain evidence="3 4">NBRC 100340</strain>
    </source>
</reference>
<evidence type="ECO:0000256" key="1">
    <source>
        <dbReference type="SAM" id="MobiDB-lite"/>
    </source>
</evidence>
<gene>
    <name evidence="3" type="ORF">KILIM_011_00250</name>
</gene>
<name>K6WRP1_9MICO</name>
<keyword evidence="2" id="KW-0472">Membrane</keyword>
<dbReference type="EMBL" id="BAHD01000011">
    <property type="protein sequence ID" value="GAB94752.1"/>
    <property type="molecule type" value="Genomic_DNA"/>
</dbReference>
<evidence type="ECO:0008006" key="5">
    <source>
        <dbReference type="Google" id="ProtNLM"/>
    </source>
</evidence>
<keyword evidence="4" id="KW-1185">Reference proteome</keyword>
<protein>
    <recommendedName>
        <fullName evidence="5">Integral membrane protein</fullName>
    </recommendedName>
</protein>
<feature type="region of interest" description="Disordered" evidence="1">
    <location>
        <begin position="1"/>
        <end position="25"/>
    </location>
</feature>
<evidence type="ECO:0000256" key="2">
    <source>
        <dbReference type="SAM" id="Phobius"/>
    </source>
</evidence>
<evidence type="ECO:0000313" key="4">
    <source>
        <dbReference type="Proteomes" id="UP000008366"/>
    </source>
</evidence>
<dbReference type="PANTHER" id="PTHR40078:SF1">
    <property type="entry name" value="INTEGRAL MEMBRANE PROTEIN"/>
    <property type="match status" value="1"/>
</dbReference>
<organism evidence="3 4">
    <name type="scientific">Kineosphaera limosa NBRC 100340</name>
    <dbReference type="NCBI Taxonomy" id="1184609"/>
    <lineage>
        <taxon>Bacteria</taxon>
        <taxon>Bacillati</taxon>
        <taxon>Actinomycetota</taxon>
        <taxon>Actinomycetes</taxon>
        <taxon>Micrococcales</taxon>
        <taxon>Dermatophilaceae</taxon>
        <taxon>Kineosphaera</taxon>
    </lineage>
</organism>
<dbReference type="AlphaFoldDB" id="K6WRP1"/>
<proteinExistence type="predicted"/>
<keyword evidence="2" id="KW-1133">Transmembrane helix</keyword>
<sequence>MHMTTSSRGARGDSDSRRRTRAAARAGRPALLPLSPLAQLRAGRMPRRLLQLFVGLSLYGVSMAMLLRSTLGLDPWDVFHDGLTGHVSLSFGQVVIVASFAVLLLWIPLRQWPGLGTVANAVWIGVVTDLTLSVLVAPENLTARGALLGAGVVLNGLAGALYIGAQLGPGPRDGLMTGLHRRTGISLRVVRTALELTVLAFGWLLGGVVGLGTVLYALSIGPLVQFFLPLVTVRLELPPTARGTESERATPVLRAAPVAREAERCR</sequence>
<dbReference type="InterPro" id="IPR038750">
    <property type="entry name" value="YczE/YyaS-like"/>
</dbReference>
<accession>K6WRP1</accession>
<feature type="transmembrane region" description="Helical" evidence="2">
    <location>
        <begin position="118"/>
        <end position="137"/>
    </location>
</feature>
<dbReference type="RefSeq" id="WP_006591284.1">
    <property type="nucleotide sequence ID" value="NZ_BAHD01000011.1"/>
</dbReference>
<evidence type="ECO:0000313" key="3">
    <source>
        <dbReference type="EMBL" id="GAB94752.1"/>
    </source>
</evidence>
<dbReference type="PANTHER" id="PTHR40078">
    <property type="entry name" value="INTEGRAL MEMBRANE PROTEIN-RELATED"/>
    <property type="match status" value="1"/>
</dbReference>
<feature type="transmembrane region" description="Helical" evidence="2">
    <location>
        <begin position="87"/>
        <end position="106"/>
    </location>
</feature>
<keyword evidence="2" id="KW-0812">Transmembrane</keyword>
<comment type="caution">
    <text evidence="3">The sequence shown here is derived from an EMBL/GenBank/DDBJ whole genome shotgun (WGS) entry which is preliminary data.</text>
</comment>
<dbReference type="eggNOG" id="COG2364">
    <property type="taxonomic scope" value="Bacteria"/>
</dbReference>
<feature type="transmembrane region" description="Helical" evidence="2">
    <location>
        <begin position="143"/>
        <end position="164"/>
    </location>
</feature>
<dbReference type="Proteomes" id="UP000008366">
    <property type="component" value="Unassembled WGS sequence"/>
</dbReference>